<dbReference type="AlphaFoldDB" id="A0A0J8REY1"/>
<reference evidence="3" key="1">
    <citation type="journal article" date="2010" name="Genome Res.">
        <title>Population genomic sequencing of Coccidioides fungi reveals recent hybridization and transposon control.</title>
        <authorList>
            <person name="Neafsey D.E."/>
            <person name="Barker B.M."/>
            <person name="Sharpton T.J."/>
            <person name="Stajich J.E."/>
            <person name="Park D.J."/>
            <person name="Whiston E."/>
            <person name="Hung C.-Y."/>
            <person name="McMahan C."/>
            <person name="White J."/>
            <person name="Sykes S."/>
            <person name="Heiman D."/>
            <person name="Young S."/>
            <person name="Zeng Q."/>
            <person name="Abouelleil A."/>
            <person name="Aftuck L."/>
            <person name="Bessette D."/>
            <person name="Brown A."/>
            <person name="FitzGerald M."/>
            <person name="Lui A."/>
            <person name="Macdonald J.P."/>
            <person name="Priest M."/>
            <person name="Orbach M.J."/>
            <person name="Galgiani J.N."/>
            <person name="Kirkland T.N."/>
            <person name="Cole G.T."/>
            <person name="Birren B.W."/>
            <person name="Henn M.R."/>
            <person name="Taylor J.W."/>
            <person name="Rounsley S.D."/>
        </authorList>
    </citation>
    <scope>NUCLEOTIDE SEQUENCE [LARGE SCALE GENOMIC DNA]</scope>
    <source>
        <strain evidence="3">H538.4</strain>
    </source>
</reference>
<evidence type="ECO:0000313" key="3">
    <source>
        <dbReference type="Proteomes" id="UP000054563"/>
    </source>
</evidence>
<dbReference type="VEuPathDB" id="FungiDB:CIHG_01548"/>
<evidence type="ECO:0000313" key="2">
    <source>
        <dbReference type="EMBL" id="KMU83765.1"/>
    </source>
</evidence>
<proteinExistence type="predicted"/>
<feature type="compositionally biased region" description="Polar residues" evidence="1">
    <location>
        <begin position="127"/>
        <end position="141"/>
    </location>
</feature>
<organism evidence="2 3">
    <name type="scientific">Coccidioides immitis H538.4</name>
    <dbReference type="NCBI Taxonomy" id="396776"/>
    <lineage>
        <taxon>Eukaryota</taxon>
        <taxon>Fungi</taxon>
        <taxon>Dikarya</taxon>
        <taxon>Ascomycota</taxon>
        <taxon>Pezizomycotina</taxon>
        <taxon>Eurotiomycetes</taxon>
        <taxon>Eurotiomycetidae</taxon>
        <taxon>Onygenales</taxon>
        <taxon>Onygenaceae</taxon>
        <taxon>Coccidioides</taxon>
    </lineage>
</organism>
<accession>A0A0J8REY1</accession>
<dbReference type="EMBL" id="DS016983">
    <property type="protein sequence ID" value="KMU83765.1"/>
    <property type="molecule type" value="Genomic_DNA"/>
</dbReference>
<feature type="compositionally biased region" description="Pro residues" evidence="1">
    <location>
        <begin position="85"/>
        <end position="98"/>
    </location>
</feature>
<protein>
    <submittedName>
        <fullName evidence="2">Uncharacterized protein</fullName>
    </submittedName>
</protein>
<evidence type="ECO:0000256" key="1">
    <source>
        <dbReference type="SAM" id="MobiDB-lite"/>
    </source>
</evidence>
<dbReference type="Proteomes" id="UP000054563">
    <property type="component" value="Unassembled WGS sequence"/>
</dbReference>
<name>A0A0J8REY1_COCIT</name>
<feature type="region of interest" description="Disordered" evidence="1">
    <location>
        <begin position="50"/>
        <end position="141"/>
    </location>
</feature>
<sequence length="141" mass="15553">MTQRSYSEVKQAVELKSCISPEPTRTHLLVDFQWGQAEISWPQLASPESLLGVIAPPGQGQGHRRPAAHAQRPDRPNAGVQNASKPPPWPQLTPPYPPLHTEREERSSGPSAGIVVESSLRSFIPRTKSQNHTQLRGSRSK</sequence>
<gene>
    <name evidence="2" type="ORF">CIHG_01548</name>
</gene>